<protein>
    <submittedName>
        <fullName evidence="2">Uncharacterized protein</fullName>
    </submittedName>
</protein>
<feature type="compositionally biased region" description="Polar residues" evidence="1">
    <location>
        <begin position="175"/>
        <end position="187"/>
    </location>
</feature>
<reference evidence="2" key="1">
    <citation type="submission" date="2021-01" db="UniProtKB">
        <authorList>
            <consortium name="EnsemblPlants"/>
        </authorList>
    </citation>
    <scope>IDENTIFICATION</scope>
</reference>
<evidence type="ECO:0000256" key="1">
    <source>
        <dbReference type="SAM" id="MobiDB-lite"/>
    </source>
</evidence>
<sequence length="537" mass="58855">MASDIPRERIDQFFASKKRKAVSTGLKSGRSEKNAKVASEGSPGSNDTLDEVLVNNQHKASAKDHESSPQNERVKRNLTAEINLSSDIDYGSTQDNILVGDKLMAPVRDTAIDDLVKDSATSAQGTENVELKTFATQFLSLCCSALPSASSLVLNAHKRLGSPRMQREQGKMLKNSPQIGDKSQSSMHEAPTSRERSLENIEFKNVMHQTPGGPEASNKTHPVELHGGLRKCNQLSDFTGDVTADRTPGPVTVKPCAVETPKSWRGSSFSSPGEEFWREAIAVADGLIVPNDISSGQNHTSQDVDKGNLILESTYASRNKNLDKMLEEHLDKCESKVQIETMASSHLTVKQAKSSDKYVSALPVKHFDFSSEGKNLSRSTMHHISAESTQGMTRGCYEKPESASGEFRGDITSNIVSHGTASKANHHIMTATGDAIELKEGASYPSNGVSAHNYHDKENRNLSKNRMPDMGSTPSSCKSLQDHLDLSQWLPQEICSIYKKKGISQLYPWQVECLQVEGVLERRNLVYCASTRFVNCS</sequence>
<dbReference type="AlphaFoldDB" id="A0A7N0VKR9"/>
<proteinExistence type="predicted"/>
<evidence type="ECO:0000313" key="3">
    <source>
        <dbReference type="Proteomes" id="UP000594263"/>
    </source>
</evidence>
<dbReference type="OMA" id="CAVETPK"/>
<accession>A0A7N0VKR9</accession>
<keyword evidence="3" id="KW-1185">Reference proteome</keyword>
<dbReference type="Gramene" id="Kaladp1006s0033.1.v1.1">
    <property type="protein sequence ID" value="Kaladp1006s0033.1.v1.1"/>
    <property type="gene ID" value="Kaladp1006s0033.v1.1"/>
</dbReference>
<dbReference type="Proteomes" id="UP000594263">
    <property type="component" value="Unplaced"/>
</dbReference>
<dbReference type="EnsemblPlants" id="Kaladp1006s0033.1.v1.1">
    <property type="protein sequence ID" value="Kaladp1006s0033.1.v1.1"/>
    <property type="gene ID" value="Kaladp1006s0033.v1.1"/>
</dbReference>
<organism evidence="2 3">
    <name type="scientific">Kalanchoe fedtschenkoi</name>
    <name type="common">Lavender scallops</name>
    <name type="synonym">South American air plant</name>
    <dbReference type="NCBI Taxonomy" id="63787"/>
    <lineage>
        <taxon>Eukaryota</taxon>
        <taxon>Viridiplantae</taxon>
        <taxon>Streptophyta</taxon>
        <taxon>Embryophyta</taxon>
        <taxon>Tracheophyta</taxon>
        <taxon>Spermatophyta</taxon>
        <taxon>Magnoliopsida</taxon>
        <taxon>eudicotyledons</taxon>
        <taxon>Gunneridae</taxon>
        <taxon>Pentapetalae</taxon>
        <taxon>Saxifragales</taxon>
        <taxon>Crassulaceae</taxon>
        <taxon>Kalanchoe</taxon>
    </lineage>
</organism>
<feature type="region of interest" description="Disordered" evidence="1">
    <location>
        <begin position="448"/>
        <end position="476"/>
    </location>
</feature>
<name>A0A7N0VKR9_KALFE</name>
<feature type="region of interest" description="Disordered" evidence="1">
    <location>
        <begin position="161"/>
        <end position="193"/>
    </location>
</feature>
<evidence type="ECO:0000313" key="2">
    <source>
        <dbReference type="EnsemblPlants" id="Kaladp1006s0033.1.v1.1"/>
    </source>
</evidence>
<feature type="region of interest" description="Disordered" evidence="1">
    <location>
        <begin position="385"/>
        <end position="409"/>
    </location>
</feature>
<feature type="region of interest" description="Disordered" evidence="1">
    <location>
        <begin position="16"/>
        <end position="50"/>
    </location>
</feature>